<dbReference type="Proteomes" id="UP000034196">
    <property type="component" value="Unassembled WGS sequence"/>
</dbReference>
<comment type="caution">
    <text evidence="1">The sequence shown here is derived from an EMBL/GenBank/DDBJ whole genome shotgun (WGS) entry which is preliminary data.</text>
</comment>
<proteinExistence type="predicted"/>
<organism evidence="1 2">
    <name type="scientific">Streptomyces mangrovisoli</name>
    <dbReference type="NCBI Taxonomy" id="1428628"/>
    <lineage>
        <taxon>Bacteria</taxon>
        <taxon>Bacillati</taxon>
        <taxon>Actinomycetota</taxon>
        <taxon>Actinomycetes</taxon>
        <taxon>Kitasatosporales</taxon>
        <taxon>Streptomycetaceae</taxon>
        <taxon>Streptomyces</taxon>
    </lineage>
</organism>
<dbReference type="EMBL" id="LAVA02000097">
    <property type="protein sequence ID" value="OIJ63715.1"/>
    <property type="molecule type" value="Genomic_DNA"/>
</dbReference>
<evidence type="ECO:0000313" key="2">
    <source>
        <dbReference type="Proteomes" id="UP000034196"/>
    </source>
</evidence>
<protein>
    <submittedName>
        <fullName evidence="1">Uncharacterized protein</fullName>
    </submittedName>
</protein>
<dbReference type="OrthoDB" id="4257173at2"/>
<dbReference type="AlphaFoldDB" id="A0A1J4NN33"/>
<accession>A0A1J4NN33</accession>
<sequence length="160" mass="16867">MTATATIDEIVCLRPSTSTDFSLAGVIDGLLQPVYNLVPGGSVLQQVTGNPDVGQMIQSALDDEPDDLYVTTDSNAGADHAVWPGGSTFSAGAGAQIPLGVQLTVDGSQDVFLWDQDDVSADDLLGSVTITEDEQGSGSLSKLAHSEEEHSYYYVEYHVD</sequence>
<keyword evidence="2" id="KW-1185">Reference proteome</keyword>
<dbReference type="RefSeq" id="WP_046592910.1">
    <property type="nucleotide sequence ID" value="NZ_LAVA02000097.1"/>
</dbReference>
<reference evidence="1" key="1">
    <citation type="submission" date="2016-10" db="EMBL/GenBank/DDBJ databases">
        <title>Genome sequence of Streptomyces mangrovisoli MUSC 149.</title>
        <authorList>
            <person name="Lee L.-H."/>
            <person name="Ser H.-L."/>
        </authorList>
    </citation>
    <scope>NUCLEOTIDE SEQUENCE [LARGE SCALE GENOMIC DNA]</scope>
    <source>
        <strain evidence="1">MUSC 149</strain>
    </source>
</reference>
<name>A0A1J4NN33_9ACTN</name>
<evidence type="ECO:0000313" key="1">
    <source>
        <dbReference type="EMBL" id="OIJ63715.1"/>
    </source>
</evidence>
<gene>
    <name evidence="1" type="ORF">WN71_033465</name>
</gene>
<dbReference type="STRING" id="1428628.WN71_033465"/>